<keyword evidence="2" id="KW-0698">rRNA processing</keyword>
<dbReference type="OrthoDB" id="263560at2759"/>
<dbReference type="eggNOG" id="KOG4032">
    <property type="taxonomic scope" value="Eukaryota"/>
</dbReference>
<gene>
    <name evidence="4" type="ORF">TAPDE_000898</name>
</gene>
<proteinExistence type="inferred from homology"/>
<evidence type="ECO:0000256" key="3">
    <source>
        <dbReference type="SAM" id="MobiDB-lite"/>
    </source>
</evidence>
<sequence>MSQAMDVTPTPTQTQTAEQKATAYFELAVSLYLWRWPALSLAVENEWGGPDSAEKRDWLAGVVADLFSGTGQADEEDVEDVVTQVLSDEFSVALEDDSAYEVAVAIVAAFRDCQQARFEKIEALKVHFQNARPRATVSRAEGDGESDSSGTDAEVDPEEPAVGTGGEAMEVDAPGRAEPVVDEDGFELVQSKGKKGRR</sequence>
<protein>
    <submittedName>
        <fullName evidence="4">Pre-rRNA-processing protein TSR2</fullName>
    </submittedName>
</protein>
<feature type="region of interest" description="Disordered" evidence="3">
    <location>
        <begin position="132"/>
        <end position="198"/>
    </location>
</feature>
<dbReference type="PANTHER" id="PTHR21250">
    <property type="entry name" value="PRE-RRNA-PROCESSING PROTEIN TSR2 HOMOLOG"/>
    <property type="match status" value="1"/>
</dbReference>
<organism evidence="4 5">
    <name type="scientific">Taphrina deformans (strain PYCC 5710 / ATCC 11124 / CBS 356.35 / IMI 108563 / JCM 9778 / NBRC 8474)</name>
    <name type="common">Peach leaf curl fungus</name>
    <name type="synonym">Lalaria deformans</name>
    <dbReference type="NCBI Taxonomy" id="1097556"/>
    <lineage>
        <taxon>Eukaryota</taxon>
        <taxon>Fungi</taxon>
        <taxon>Dikarya</taxon>
        <taxon>Ascomycota</taxon>
        <taxon>Taphrinomycotina</taxon>
        <taxon>Taphrinomycetes</taxon>
        <taxon>Taphrinales</taxon>
        <taxon>Taphrinaceae</taxon>
        <taxon>Taphrina</taxon>
    </lineage>
</organism>
<reference evidence="4 5" key="1">
    <citation type="journal article" date="2013" name="MBio">
        <title>Genome sequencing of the plant pathogen Taphrina deformans, the causal agent of peach leaf curl.</title>
        <authorList>
            <person name="Cisse O.H."/>
            <person name="Almeida J.M.G.C.F."/>
            <person name="Fonseca A."/>
            <person name="Kumar A.A."/>
            <person name="Salojaervi J."/>
            <person name="Overmyer K."/>
            <person name="Hauser P.M."/>
            <person name="Pagni M."/>
        </authorList>
    </citation>
    <scope>NUCLEOTIDE SEQUENCE [LARGE SCALE GENOMIC DNA]</scope>
    <source>
        <strain evidence="5">PYCC 5710 / ATCC 11124 / CBS 356.35 / IMI 108563 / JCM 9778 / NBRC 8474</strain>
    </source>
</reference>
<dbReference type="GO" id="GO:0006364">
    <property type="term" value="P:rRNA processing"/>
    <property type="evidence" value="ECO:0007669"/>
    <property type="project" value="UniProtKB-KW"/>
</dbReference>
<evidence type="ECO:0000313" key="4">
    <source>
        <dbReference type="EMBL" id="CCG81183.1"/>
    </source>
</evidence>
<name>R4X7P3_TAPDE</name>
<dbReference type="STRING" id="1097556.R4X7P3"/>
<accession>R4X7P3</accession>
<comment type="caution">
    <text evidence="4">The sequence shown here is derived from an EMBL/GenBank/DDBJ whole genome shotgun (WGS) entry which is preliminary data.</text>
</comment>
<evidence type="ECO:0000313" key="5">
    <source>
        <dbReference type="Proteomes" id="UP000013776"/>
    </source>
</evidence>
<dbReference type="Proteomes" id="UP000013776">
    <property type="component" value="Unassembled WGS sequence"/>
</dbReference>
<dbReference type="Pfam" id="PF10273">
    <property type="entry name" value="WGG"/>
    <property type="match status" value="1"/>
</dbReference>
<dbReference type="EMBL" id="CAHR02000029">
    <property type="protein sequence ID" value="CCG81183.1"/>
    <property type="molecule type" value="Genomic_DNA"/>
</dbReference>
<dbReference type="AlphaFoldDB" id="R4X7P3"/>
<dbReference type="VEuPathDB" id="FungiDB:TAPDE_000898"/>
<evidence type="ECO:0000256" key="1">
    <source>
        <dbReference type="ARBA" id="ARBA00006524"/>
    </source>
</evidence>
<dbReference type="InterPro" id="IPR019398">
    <property type="entry name" value="Pre-rRNA_process_TSR2"/>
</dbReference>
<evidence type="ECO:0000256" key="2">
    <source>
        <dbReference type="ARBA" id="ARBA00022552"/>
    </source>
</evidence>
<keyword evidence="5" id="KW-1185">Reference proteome</keyword>
<comment type="similarity">
    <text evidence="1">Belongs to the TSR2 family.</text>
</comment>